<keyword evidence="3" id="KW-0812">Transmembrane</keyword>
<dbReference type="InterPro" id="IPR020894">
    <property type="entry name" value="Cadherin_CS"/>
</dbReference>
<dbReference type="PROSITE" id="PS00232">
    <property type="entry name" value="CADHERIN_1"/>
    <property type="match status" value="2"/>
</dbReference>
<evidence type="ECO:0000256" key="10">
    <source>
        <dbReference type="ARBA" id="ARBA00023157"/>
    </source>
</evidence>
<dbReference type="Gene3D" id="2.60.40.60">
    <property type="entry name" value="Cadherins"/>
    <property type="match status" value="2"/>
</dbReference>
<dbReference type="InterPro" id="IPR015919">
    <property type="entry name" value="Cadherin-like_sf"/>
</dbReference>
<evidence type="ECO:0000313" key="15">
    <source>
        <dbReference type="Proteomes" id="UP000267096"/>
    </source>
</evidence>
<keyword evidence="5" id="KW-0677">Repeat</keyword>
<accession>A0A3P6NCT7</accession>
<dbReference type="GO" id="GO:0005886">
    <property type="term" value="C:plasma membrane"/>
    <property type="evidence" value="ECO:0007669"/>
    <property type="project" value="InterPro"/>
</dbReference>
<evidence type="ECO:0000256" key="11">
    <source>
        <dbReference type="ARBA" id="ARBA00023180"/>
    </source>
</evidence>
<dbReference type="SMART" id="SM00112">
    <property type="entry name" value="CA"/>
    <property type="match status" value="2"/>
</dbReference>
<dbReference type="Pfam" id="PF00028">
    <property type="entry name" value="Cadherin"/>
    <property type="match status" value="1"/>
</dbReference>
<dbReference type="OrthoDB" id="5855789at2759"/>
<dbReference type="InterPro" id="IPR002126">
    <property type="entry name" value="Cadherin-like_dom"/>
</dbReference>
<keyword evidence="2" id="KW-0245">EGF-like domain</keyword>
<reference evidence="14 15" key="1">
    <citation type="submission" date="2018-11" db="EMBL/GenBank/DDBJ databases">
        <authorList>
            <consortium name="Pathogen Informatics"/>
        </authorList>
    </citation>
    <scope>NUCLEOTIDE SEQUENCE [LARGE SCALE GENOMIC DNA]</scope>
</reference>
<evidence type="ECO:0000256" key="4">
    <source>
        <dbReference type="ARBA" id="ARBA00022729"/>
    </source>
</evidence>
<dbReference type="EMBL" id="UYRR01006022">
    <property type="protein sequence ID" value="VDK22242.1"/>
    <property type="molecule type" value="Genomic_DNA"/>
</dbReference>
<dbReference type="PANTHER" id="PTHR24026">
    <property type="entry name" value="FAT ATYPICAL CADHERIN-RELATED"/>
    <property type="match status" value="1"/>
</dbReference>
<evidence type="ECO:0000256" key="1">
    <source>
        <dbReference type="ARBA" id="ARBA00004167"/>
    </source>
</evidence>
<dbReference type="FunFam" id="2.60.40.60:FF:000037">
    <property type="entry name" value="FAT atypical cadherin 1"/>
    <property type="match status" value="1"/>
</dbReference>
<evidence type="ECO:0000256" key="5">
    <source>
        <dbReference type="ARBA" id="ARBA00022737"/>
    </source>
</evidence>
<comment type="subcellular location">
    <subcellularLocation>
        <location evidence="1">Membrane</location>
        <topology evidence="1">Single-pass membrane protein</topology>
    </subcellularLocation>
</comment>
<feature type="domain" description="Cadherin" evidence="13">
    <location>
        <begin position="11"/>
        <end position="67"/>
    </location>
</feature>
<evidence type="ECO:0000256" key="12">
    <source>
        <dbReference type="PROSITE-ProRule" id="PRU00043"/>
    </source>
</evidence>
<keyword evidence="15" id="KW-1185">Reference proteome</keyword>
<evidence type="ECO:0000256" key="7">
    <source>
        <dbReference type="ARBA" id="ARBA00022889"/>
    </source>
</evidence>
<keyword evidence="6 12" id="KW-0106">Calcium</keyword>
<evidence type="ECO:0000256" key="8">
    <source>
        <dbReference type="ARBA" id="ARBA00022989"/>
    </source>
</evidence>
<feature type="domain" description="Cadherin" evidence="13">
    <location>
        <begin position="63"/>
        <end position="174"/>
    </location>
</feature>
<dbReference type="PANTHER" id="PTHR24026:SF125">
    <property type="entry name" value="FAT-LIKE CADHERIN-RELATED TUMOR SUPPRESSOR HOMOLOG"/>
    <property type="match status" value="1"/>
</dbReference>
<protein>
    <recommendedName>
        <fullName evidence="13">Cadherin domain-containing protein</fullName>
    </recommendedName>
</protein>
<gene>
    <name evidence="14" type="ORF">ASIM_LOCUS3743</name>
</gene>
<evidence type="ECO:0000256" key="9">
    <source>
        <dbReference type="ARBA" id="ARBA00023136"/>
    </source>
</evidence>
<name>A0A3P6NCT7_ANISI</name>
<dbReference type="GO" id="GO:0005509">
    <property type="term" value="F:calcium ion binding"/>
    <property type="evidence" value="ECO:0007669"/>
    <property type="project" value="UniProtKB-UniRule"/>
</dbReference>
<dbReference type="SUPFAM" id="SSF49313">
    <property type="entry name" value="Cadherin-like"/>
    <property type="match status" value="2"/>
</dbReference>
<evidence type="ECO:0000256" key="3">
    <source>
        <dbReference type="ARBA" id="ARBA00022692"/>
    </source>
</evidence>
<proteinExistence type="predicted"/>
<keyword evidence="10" id="KW-1015">Disulfide bond</keyword>
<dbReference type="PRINTS" id="PR00205">
    <property type="entry name" value="CADHERIN"/>
</dbReference>
<dbReference type="AlphaFoldDB" id="A0A3P6NCT7"/>
<keyword evidence="8" id="KW-1133">Transmembrane helix</keyword>
<sequence>MNECSHRSSLSGIIRTAVPLDREVENRYWLTIQAEDSASVPLYSIVHVFVRVLDKNDHLPLPSKPIYFAEVLENSPEDTVAVKVEAMDKDDLPSTSGEDSKLQFRIASGDPQSFFSIDPKTGYMTTRGRRRLDRETQREHQVQIEICDQGTPPLCATVPVIVTVRDVNDNPPVFRQQIYNFNIPAQKTGNLCRSHFCDAA</sequence>
<keyword evidence="9" id="KW-0472">Membrane</keyword>
<evidence type="ECO:0000256" key="2">
    <source>
        <dbReference type="ARBA" id="ARBA00022536"/>
    </source>
</evidence>
<dbReference type="Proteomes" id="UP000267096">
    <property type="component" value="Unassembled WGS sequence"/>
</dbReference>
<evidence type="ECO:0000313" key="14">
    <source>
        <dbReference type="EMBL" id="VDK22242.1"/>
    </source>
</evidence>
<evidence type="ECO:0000259" key="13">
    <source>
        <dbReference type="PROSITE" id="PS50268"/>
    </source>
</evidence>
<organism evidence="14 15">
    <name type="scientific">Anisakis simplex</name>
    <name type="common">Herring worm</name>
    <dbReference type="NCBI Taxonomy" id="6269"/>
    <lineage>
        <taxon>Eukaryota</taxon>
        <taxon>Metazoa</taxon>
        <taxon>Ecdysozoa</taxon>
        <taxon>Nematoda</taxon>
        <taxon>Chromadorea</taxon>
        <taxon>Rhabditida</taxon>
        <taxon>Spirurina</taxon>
        <taxon>Ascaridomorpha</taxon>
        <taxon>Ascaridoidea</taxon>
        <taxon>Anisakidae</taxon>
        <taxon>Anisakis</taxon>
        <taxon>Anisakis simplex complex</taxon>
    </lineage>
</organism>
<evidence type="ECO:0000256" key="6">
    <source>
        <dbReference type="ARBA" id="ARBA00022837"/>
    </source>
</evidence>
<keyword evidence="11" id="KW-0325">Glycoprotein</keyword>
<dbReference type="PROSITE" id="PS50268">
    <property type="entry name" value="CADHERIN_2"/>
    <property type="match status" value="2"/>
</dbReference>
<keyword evidence="4" id="KW-0732">Signal</keyword>
<dbReference type="GO" id="GO:0007156">
    <property type="term" value="P:homophilic cell adhesion via plasma membrane adhesion molecules"/>
    <property type="evidence" value="ECO:0007669"/>
    <property type="project" value="InterPro"/>
</dbReference>
<keyword evidence="7" id="KW-0130">Cell adhesion</keyword>
<dbReference type="CDD" id="cd11304">
    <property type="entry name" value="Cadherin_repeat"/>
    <property type="match status" value="2"/>
</dbReference>